<dbReference type="GO" id="GO:0005112">
    <property type="term" value="F:Notch binding"/>
    <property type="evidence" value="ECO:0007669"/>
    <property type="project" value="TreeGrafter"/>
</dbReference>
<feature type="domain" description="EGF-like" evidence="2">
    <location>
        <begin position="149"/>
        <end position="184"/>
    </location>
</feature>
<dbReference type="OMA" id="SISHCIC"/>
<feature type="disulfide bond" evidence="1">
    <location>
        <begin position="174"/>
        <end position="183"/>
    </location>
</feature>
<dbReference type="KEGG" id="lgi:LOTGIDRAFT_175791"/>
<dbReference type="PROSITE" id="PS50026">
    <property type="entry name" value="EGF_3"/>
    <property type="match status" value="4"/>
</dbReference>
<feature type="disulfide bond" evidence="1">
    <location>
        <begin position="269"/>
        <end position="278"/>
    </location>
</feature>
<dbReference type="HOGENOM" id="CLU_600339_0_0_1"/>
<dbReference type="PANTHER" id="PTHR24044">
    <property type="entry name" value="NOTCH LIGAND FAMILY MEMBER"/>
    <property type="match status" value="1"/>
</dbReference>
<dbReference type="InterPro" id="IPR000742">
    <property type="entry name" value="EGF"/>
</dbReference>
<feature type="domain" description="EGF-like" evidence="2">
    <location>
        <begin position="364"/>
        <end position="399"/>
    </location>
</feature>
<dbReference type="InterPro" id="IPR050906">
    <property type="entry name" value="Notch_signaling"/>
</dbReference>
<evidence type="ECO:0000256" key="1">
    <source>
        <dbReference type="PROSITE-ProRule" id="PRU00076"/>
    </source>
</evidence>
<dbReference type="SMART" id="SM00181">
    <property type="entry name" value="EGF"/>
    <property type="match status" value="5"/>
</dbReference>
<keyword evidence="1" id="KW-1015">Disulfide bond</keyword>
<evidence type="ECO:0000313" key="4">
    <source>
        <dbReference type="Proteomes" id="UP000030746"/>
    </source>
</evidence>
<evidence type="ECO:0000259" key="2">
    <source>
        <dbReference type="PROSITE" id="PS50026"/>
    </source>
</evidence>
<organism evidence="3 4">
    <name type="scientific">Lottia gigantea</name>
    <name type="common">Giant owl limpet</name>
    <dbReference type="NCBI Taxonomy" id="225164"/>
    <lineage>
        <taxon>Eukaryota</taxon>
        <taxon>Metazoa</taxon>
        <taxon>Spiralia</taxon>
        <taxon>Lophotrochozoa</taxon>
        <taxon>Mollusca</taxon>
        <taxon>Gastropoda</taxon>
        <taxon>Patellogastropoda</taxon>
        <taxon>Lottioidea</taxon>
        <taxon>Lottiidae</taxon>
        <taxon>Lottia</taxon>
    </lineage>
</organism>
<dbReference type="PANTHER" id="PTHR24044:SF417">
    <property type="entry name" value="WEARY, ISOFORM B"/>
    <property type="match status" value="1"/>
</dbReference>
<feature type="domain" description="EGF-like" evidence="2">
    <location>
        <begin position="244"/>
        <end position="279"/>
    </location>
</feature>
<proteinExistence type="predicted"/>
<feature type="disulfide bond" evidence="1">
    <location>
        <begin position="329"/>
        <end position="338"/>
    </location>
</feature>
<dbReference type="Gene3D" id="2.10.25.10">
    <property type="entry name" value="Laminin"/>
    <property type="match status" value="8"/>
</dbReference>
<keyword evidence="1" id="KW-0245">EGF-like domain</keyword>
<keyword evidence="4" id="KW-1185">Reference proteome</keyword>
<dbReference type="RefSeq" id="XP_009058390.1">
    <property type="nucleotide sequence ID" value="XM_009060142.1"/>
</dbReference>
<feature type="domain" description="EGF-like" evidence="2">
    <location>
        <begin position="304"/>
        <end position="339"/>
    </location>
</feature>
<dbReference type="AlphaFoldDB" id="V4ACB6"/>
<protein>
    <recommendedName>
        <fullName evidence="2">EGF-like domain-containing protein</fullName>
    </recommendedName>
</protein>
<dbReference type="OrthoDB" id="10045365at2759"/>
<dbReference type="CTD" id="20243389"/>
<feature type="disulfide bond" evidence="1">
    <location>
        <begin position="389"/>
        <end position="398"/>
    </location>
</feature>
<gene>
    <name evidence="3" type="ORF">LOTGIDRAFT_175791</name>
</gene>
<dbReference type="EMBL" id="KB202298">
    <property type="protein sequence ID" value="ESO90931.1"/>
    <property type="molecule type" value="Genomic_DNA"/>
</dbReference>
<dbReference type="Proteomes" id="UP000030746">
    <property type="component" value="Unassembled WGS sequence"/>
</dbReference>
<comment type="caution">
    <text evidence="1">Lacks conserved residue(s) required for the propagation of feature annotation.</text>
</comment>
<name>V4ACB6_LOTGI</name>
<sequence length="456" mass="50223">MMMESSINSATILPPYEEEFETVDNLHWSPETANNIYLFWIHQLQASTWGTSSNLPMNLRKIEDVNIAKYTKDNWESLRPEWEPYAKRDTLCLGACLIKYNQAMKKTVFQNVSNNLTAPSLSLKEKVNPCKNGGTEQPSGRCDCTDEYTGPTCEEKVNPCKNGGTEQPSGRCDCTDEYTGPTCEDSLAIWHMSKVPLSTTSGSSFISSRIKTKISRVIQEKVNPCKNGGTESPSGRCDCTDKYTGPTCEEKVNPCKNGGTESPSGRCDCTDKYTGPTCEEKVNPCKNGGTESPSGRCDCTDKYTGPTCEEKVNPCKNGGTESPSGRCDCTDKYTGPTCEEKVNPCKNGGTEQPSGRCDCTDKYTGPTCEEKVNPCKNGGTEQPSGRCDCTDEYTGPTCEEKANLCKNGGTEQPDGTCRCRYKYTGPTCENKLPPMMKLTWVKDEKDGMYRVITTYE</sequence>
<dbReference type="GeneID" id="20243389"/>
<dbReference type="PROSITE" id="PS00022">
    <property type="entry name" value="EGF_1"/>
    <property type="match status" value="4"/>
</dbReference>
<accession>V4ACB6</accession>
<reference evidence="3 4" key="1">
    <citation type="journal article" date="2013" name="Nature">
        <title>Insights into bilaterian evolution from three spiralian genomes.</title>
        <authorList>
            <person name="Simakov O."/>
            <person name="Marletaz F."/>
            <person name="Cho S.J."/>
            <person name="Edsinger-Gonzales E."/>
            <person name="Havlak P."/>
            <person name="Hellsten U."/>
            <person name="Kuo D.H."/>
            <person name="Larsson T."/>
            <person name="Lv J."/>
            <person name="Arendt D."/>
            <person name="Savage R."/>
            <person name="Osoegawa K."/>
            <person name="de Jong P."/>
            <person name="Grimwood J."/>
            <person name="Chapman J.A."/>
            <person name="Shapiro H."/>
            <person name="Aerts A."/>
            <person name="Otillar R.P."/>
            <person name="Terry A.Y."/>
            <person name="Boore J.L."/>
            <person name="Grigoriev I.V."/>
            <person name="Lindberg D.R."/>
            <person name="Seaver E.C."/>
            <person name="Weisblat D.A."/>
            <person name="Putnam N.H."/>
            <person name="Rokhsar D.S."/>
        </authorList>
    </citation>
    <scope>NUCLEOTIDE SEQUENCE [LARGE SCALE GENOMIC DNA]</scope>
</reference>
<evidence type="ECO:0000313" key="3">
    <source>
        <dbReference type="EMBL" id="ESO90931.1"/>
    </source>
</evidence>